<name>A0A9N9Z2R2_9HYPO</name>
<evidence type="ECO:0000313" key="4">
    <source>
        <dbReference type="Proteomes" id="UP000775872"/>
    </source>
</evidence>
<evidence type="ECO:0000256" key="2">
    <source>
        <dbReference type="SAM" id="MobiDB-lite"/>
    </source>
</evidence>
<feature type="region of interest" description="Disordered" evidence="2">
    <location>
        <begin position="822"/>
        <end position="849"/>
    </location>
</feature>
<sequence>MTSSTSARSKTLQSITLTKIRELEKQRERYESQKNQLLQDADSYADQLVRIKKLLDGVIRICPDQRDDSTENIHHWLNQAKYDNSVPQELINQYEHNLRSKLEVPTKKLGLGHLYARLVTEWMDSSADDGEATAAEEDSFELLDRQKQRLQELCDHFEHVVYEPLETDEKEIELYLQDLFEPGHDEKATNDFKQLRGKVLGRCRTLFDHNNRAFSPITLKWCIKGLLREDLLSEEKQGILREFLDDDVVLDEIADVLNMRVSDFESWDWNAGPDGIPVLPRQQLNGKYRIWMDEDVLQAIFIFYFGTTLSILLKNGLETLVFSNNSIWKTHAGHQPHSDQERVRKFYMGVARAIPSKSADAVRMEQYRDHFFLSALPDSVDSIPGAYDDDDDDDDDHSDACDDQGSKSTKQRLLETLATELLLHRSLNGEVAMVQTDLQWFGTGLSHSTILAVLRFFGFTNAAVSFFKKFLEAPLNIHSPEFPNGKGARIRRRGMPMAHAPEKLIGELILFILDVAVNQQDGMLLYRQHDDLWFVGEPEHCARGWKTLQHLAGILGLEFNQKKTGSVYFKEGKKDAEILKALPDGAVRFGHLMLDPETEKWKINEDQVEAHLKQFKKQLDECKSVLQWVQTWNSVMGRFFSDSFGQPGYCFGGEHVKSIIETYQSMQRFLFAEGQENEEESNISVVYHLRKMIETRFGVVNLPDAFFYLPEQLGGLGLRNPFIRMLQINRELEGETPEKIIEEMLRKEQGAYKEAKKEFYGIESAERRISRYSRGNSQLASDITRLLTKGELETFFSMEEFTKWRARHSYEFADAYKRLRSAPDRSSPRLDSDVNQAVRNASSSSREGAHVVNKSEVGWALQMHRESLKRDYGQLSLIEHRYLLLGVLAALRGKPVRWTMVL</sequence>
<dbReference type="OrthoDB" id="74545at2759"/>
<accession>A0A9N9Z2R2</accession>
<comment type="caution">
    <text evidence="3">The sequence shown here is derived from an EMBL/GenBank/DDBJ whole genome shotgun (WGS) entry which is preliminary data.</text>
</comment>
<feature type="compositionally biased region" description="Basic and acidic residues" evidence="2">
    <location>
        <begin position="822"/>
        <end position="832"/>
    </location>
</feature>
<feature type="compositionally biased region" description="Polar residues" evidence="2">
    <location>
        <begin position="833"/>
        <end position="846"/>
    </location>
</feature>
<evidence type="ECO:0000313" key="3">
    <source>
        <dbReference type="EMBL" id="CAH0048092.1"/>
    </source>
</evidence>
<dbReference type="Proteomes" id="UP000775872">
    <property type="component" value="Unassembled WGS sequence"/>
</dbReference>
<dbReference type="AlphaFoldDB" id="A0A9N9Z2R2"/>
<feature type="compositionally biased region" description="Acidic residues" evidence="2">
    <location>
        <begin position="387"/>
        <end position="397"/>
    </location>
</feature>
<dbReference type="PANTHER" id="PTHR37015:SF1">
    <property type="entry name" value="REVERSE TRANSCRIPTASE DOMAIN-CONTAINING PROTEIN"/>
    <property type="match status" value="1"/>
</dbReference>
<keyword evidence="1" id="KW-0175">Coiled coil</keyword>
<reference evidence="4" key="1">
    <citation type="submission" date="2019-06" db="EMBL/GenBank/DDBJ databases">
        <authorList>
            <person name="Broberg M."/>
        </authorList>
    </citation>
    <scope>NUCLEOTIDE SEQUENCE [LARGE SCALE GENOMIC DNA]</scope>
</reference>
<dbReference type="EMBL" id="CABFOC020000035">
    <property type="protein sequence ID" value="CAH0048092.1"/>
    <property type="molecule type" value="Genomic_DNA"/>
</dbReference>
<evidence type="ECO:0000256" key="1">
    <source>
        <dbReference type="SAM" id="Coils"/>
    </source>
</evidence>
<gene>
    <name evidence="3" type="ORF">CSOL1703_00000035</name>
</gene>
<evidence type="ECO:0008006" key="5">
    <source>
        <dbReference type="Google" id="ProtNLM"/>
    </source>
</evidence>
<dbReference type="PANTHER" id="PTHR37015">
    <property type="entry name" value="REVERSE TRANSCRIPTASE DOMAIN-CONTAINING PROTEIN"/>
    <property type="match status" value="1"/>
</dbReference>
<feature type="region of interest" description="Disordered" evidence="2">
    <location>
        <begin position="384"/>
        <end position="409"/>
    </location>
</feature>
<protein>
    <recommendedName>
        <fullName evidence="5">Reverse transcriptase domain-containing protein</fullName>
    </recommendedName>
</protein>
<keyword evidence="4" id="KW-1185">Reference proteome</keyword>
<proteinExistence type="predicted"/>
<organism evidence="3 4">
    <name type="scientific">Clonostachys solani</name>
    <dbReference type="NCBI Taxonomy" id="160281"/>
    <lineage>
        <taxon>Eukaryota</taxon>
        <taxon>Fungi</taxon>
        <taxon>Dikarya</taxon>
        <taxon>Ascomycota</taxon>
        <taxon>Pezizomycotina</taxon>
        <taxon>Sordariomycetes</taxon>
        <taxon>Hypocreomycetidae</taxon>
        <taxon>Hypocreales</taxon>
        <taxon>Bionectriaceae</taxon>
        <taxon>Clonostachys</taxon>
    </lineage>
</organism>
<reference evidence="3 4" key="2">
    <citation type="submission" date="2021-10" db="EMBL/GenBank/DDBJ databases">
        <authorList>
            <person name="Piombo E."/>
        </authorList>
    </citation>
    <scope>NUCLEOTIDE SEQUENCE [LARGE SCALE GENOMIC DNA]</scope>
</reference>
<feature type="coiled-coil region" evidence="1">
    <location>
        <begin position="13"/>
        <end position="47"/>
    </location>
</feature>